<evidence type="ECO:0008006" key="5">
    <source>
        <dbReference type="Google" id="ProtNLM"/>
    </source>
</evidence>
<keyword evidence="1" id="KW-0812">Transmembrane</keyword>
<keyword evidence="1" id="KW-1133">Transmembrane helix</keyword>
<name>A0ABN8QSA2_9CNID</name>
<dbReference type="EMBL" id="CALNXK010000150">
    <property type="protein sequence ID" value="CAH3169512.1"/>
    <property type="molecule type" value="Genomic_DNA"/>
</dbReference>
<keyword evidence="1" id="KW-0472">Membrane</keyword>
<comment type="caution">
    <text evidence="3">The sequence shown here is derived from an EMBL/GenBank/DDBJ whole genome shotgun (WGS) entry which is preliminary data.</text>
</comment>
<feature type="transmembrane region" description="Helical" evidence="1">
    <location>
        <begin position="56"/>
        <end position="76"/>
    </location>
</feature>
<sequence>MKVALVCLIILYIVRESYGYKYCSYSKRTVTYYYSCSSNQYCCGVSSCCTYVYARWYLWFVISAIFLFVFILWWYYRYRYRPRHIIVRQTTGVITSGAPGVIAGGGVNVVRVNAPYPTYPHPGTVTVMPGSGSVHNAAYPPPAYGPVQTYHPPPPAYSSVVKTSATVTSTTN</sequence>
<evidence type="ECO:0000256" key="2">
    <source>
        <dbReference type="SAM" id="SignalP"/>
    </source>
</evidence>
<accession>A0ABN8QSA2</accession>
<keyword evidence="4" id="KW-1185">Reference proteome</keyword>
<protein>
    <recommendedName>
        <fullName evidence="5">Vesicular, overexpressed in cancer, prosurvival protein 1</fullName>
    </recommendedName>
</protein>
<organism evidence="3 4">
    <name type="scientific">Porites lobata</name>
    <dbReference type="NCBI Taxonomy" id="104759"/>
    <lineage>
        <taxon>Eukaryota</taxon>
        <taxon>Metazoa</taxon>
        <taxon>Cnidaria</taxon>
        <taxon>Anthozoa</taxon>
        <taxon>Hexacorallia</taxon>
        <taxon>Scleractinia</taxon>
        <taxon>Fungiina</taxon>
        <taxon>Poritidae</taxon>
        <taxon>Porites</taxon>
    </lineage>
</organism>
<gene>
    <name evidence="3" type="ORF">PLOB_00010155</name>
</gene>
<evidence type="ECO:0000313" key="3">
    <source>
        <dbReference type="EMBL" id="CAH3169512.1"/>
    </source>
</evidence>
<dbReference type="Proteomes" id="UP001159405">
    <property type="component" value="Unassembled WGS sequence"/>
</dbReference>
<evidence type="ECO:0000313" key="4">
    <source>
        <dbReference type="Proteomes" id="UP001159405"/>
    </source>
</evidence>
<feature type="signal peptide" evidence="2">
    <location>
        <begin position="1"/>
        <end position="19"/>
    </location>
</feature>
<feature type="chain" id="PRO_5045280795" description="Vesicular, overexpressed in cancer, prosurvival protein 1" evidence="2">
    <location>
        <begin position="20"/>
        <end position="172"/>
    </location>
</feature>
<proteinExistence type="predicted"/>
<evidence type="ECO:0000256" key="1">
    <source>
        <dbReference type="SAM" id="Phobius"/>
    </source>
</evidence>
<reference evidence="3 4" key="1">
    <citation type="submission" date="2022-05" db="EMBL/GenBank/DDBJ databases">
        <authorList>
            <consortium name="Genoscope - CEA"/>
            <person name="William W."/>
        </authorList>
    </citation>
    <scope>NUCLEOTIDE SEQUENCE [LARGE SCALE GENOMIC DNA]</scope>
</reference>
<keyword evidence="2" id="KW-0732">Signal</keyword>